<proteinExistence type="predicted"/>
<comment type="caution">
    <text evidence="1">The sequence shown here is derived from an EMBL/GenBank/DDBJ whole genome shotgun (WGS) entry which is preliminary data.</text>
</comment>
<protein>
    <submittedName>
        <fullName evidence="1">Uncharacterized protein</fullName>
    </submittedName>
</protein>
<gene>
    <name evidence="1" type="ORF">F4Y08_17030</name>
</gene>
<name>A0A6B1DY61_9CHLR</name>
<dbReference type="InterPro" id="IPR016024">
    <property type="entry name" value="ARM-type_fold"/>
</dbReference>
<evidence type="ECO:0000313" key="1">
    <source>
        <dbReference type="EMBL" id="MYD92006.1"/>
    </source>
</evidence>
<organism evidence="1">
    <name type="scientific">Caldilineaceae bacterium SB0662_bin_9</name>
    <dbReference type="NCBI Taxonomy" id="2605258"/>
    <lineage>
        <taxon>Bacteria</taxon>
        <taxon>Bacillati</taxon>
        <taxon>Chloroflexota</taxon>
        <taxon>Caldilineae</taxon>
        <taxon>Caldilineales</taxon>
        <taxon>Caldilineaceae</taxon>
    </lineage>
</organism>
<reference evidence="1" key="1">
    <citation type="submission" date="2019-09" db="EMBL/GenBank/DDBJ databases">
        <title>Characterisation of the sponge microbiome using genome-centric metagenomics.</title>
        <authorList>
            <person name="Engelberts J.P."/>
            <person name="Robbins S.J."/>
            <person name="De Goeij J.M."/>
            <person name="Aranda M."/>
            <person name="Bell S.C."/>
            <person name="Webster N.S."/>
        </authorList>
    </citation>
    <scope>NUCLEOTIDE SEQUENCE</scope>
    <source>
        <strain evidence="1">SB0662_bin_9</strain>
    </source>
</reference>
<dbReference type="SUPFAM" id="SSF48371">
    <property type="entry name" value="ARM repeat"/>
    <property type="match status" value="1"/>
</dbReference>
<dbReference type="AlphaFoldDB" id="A0A6B1DY61"/>
<accession>A0A6B1DY61</accession>
<dbReference type="EMBL" id="VXPY01000122">
    <property type="protein sequence ID" value="MYD92006.1"/>
    <property type="molecule type" value="Genomic_DNA"/>
</dbReference>
<sequence>MNSQSPPDDVRSAIVRMTAVASDQEFKRRLDDLIGRLHPEIILEGVVDFLDDADFKTRNTLGRIVRRLDRQRAVEVLNAVILNSRRSSQARLSAATLLETYLETEVETSYLEDVGDQNEVILASLREALSARTQFPAVLVEYARQFAEIEPDQRARVHQVLRYLSEPDACAVLAAMALNPVDIVAEEALDHLGALPSAAAEGTLYCLMHSLYLHPQRQVRTRTLWRRLRFSGCGHAPLPLDQDLTAEILGFGPDASVIAVLAANEDEPLLFAFNIVSGITAWSGLPQVPARNGPAPQGRFLEEPVQVPIQAFFGFLHNTMNNLVIRDEIRLRGTSGANVPAYPDLYQAEIQRLWNFQPPELVARSIDIGPWEGPDVHNWLAAHLPNATLARELNAGRMFQPLLKASRDWQVGQEVHNPVLGEYEKLYWWLEAHILIEQASSTAQADLLVQVQETVRHRRDELWSGIGQP</sequence>